<evidence type="ECO:0000313" key="6">
    <source>
        <dbReference type="EMBL" id="KAL2834698.1"/>
    </source>
</evidence>
<evidence type="ECO:0000313" key="7">
    <source>
        <dbReference type="Proteomes" id="UP001610446"/>
    </source>
</evidence>
<dbReference type="EMBL" id="JBFXLU010000216">
    <property type="protein sequence ID" value="KAL2834698.1"/>
    <property type="molecule type" value="Genomic_DNA"/>
</dbReference>
<organism evidence="6 7">
    <name type="scientific">Aspergillus pseudoustus</name>
    <dbReference type="NCBI Taxonomy" id="1810923"/>
    <lineage>
        <taxon>Eukaryota</taxon>
        <taxon>Fungi</taxon>
        <taxon>Dikarya</taxon>
        <taxon>Ascomycota</taxon>
        <taxon>Pezizomycotina</taxon>
        <taxon>Eurotiomycetes</taxon>
        <taxon>Eurotiomycetidae</taxon>
        <taxon>Eurotiales</taxon>
        <taxon>Aspergillaceae</taxon>
        <taxon>Aspergillus</taxon>
        <taxon>Aspergillus subgen. Nidulantes</taxon>
    </lineage>
</organism>
<comment type="similarity">
    <text evidence="1">Belongs to the oxygen-dependent FAD-linked oxidoreductase family.</text>
</comment>
<evidence type="ECO:0000256" key="3">
    <source>
        <dbReference type="ARBA" id="ARBA00022827"/>
    </source>
</evidence>
<keyword evidence="3" id="KW-0274">FAD</keyword>
<evidence type="ECO:0000256" key="1">
    <source>
        <dbReference type="ARBA" id="ARBA00005466"/>
    </source>
</evidence>
<dbReference type="PANTHER" id="PTHR42973">
    <property type="entry name" value="BINDING OXIDOREDUCTASE, PUTATIVE (AFU_ORTHOLOGUE AFUA_1G17690)-RELATED"/>
    <property type="match status" value="1"/>
</dbReference>
<gene>
    <name evidence="6" type="ORF">BJY01DRAFT_259427</name>
</gene>
<keyword evidence="4" id="KW-0560">Oxidoreductase</keyword>
<accession>A0ABR4J3T2</accession>
<dbReference type="Gene3D" id="3.30.465.10">
    <property type="match status" value="1"/>
</dbReference>
<dbReference type="InterPro" id="IPR050416">
    <property type="entry name" value="FAD-linked_Oxidoreductase"/>
</dbReference>
<comment type="caution">
    <text evidence="6">The sequence shown here is derived from an EMBL/GenBank/DDBJ whole genome shotgun (WGS) entry which is preliminary data.</text>
</comment>
<evidence type="ECO:0000256" key="4">
    <source>
        <dbReference type="ARBA" id="ARBA00023002"/>
    </source>
</evidence>
<dbReference type="PROSITE" id="PS51387">
    <property type="entry name" value="FAD_PCMH"/>
    <property type="match status" value="1"/>
</dbReference>
<protein>
    <submittedName>
        <fullName evidence="6">FAD binding domain-containing protein</fullName>
    </submittedName>
</protein>
<feature type="domain" description="FAD-binding PCMH-type" evidence="5">
    <location>
        <begin position="41"/>
        <end position="210"/>
    </location>
</feature>
<sequence length="470" mass="51703">MAESQTKDTQFNHLRSLLDTSEIITADSPEYKPQSQTWAYQKQRAPRLVVRPRSVESLAKVIAYLYSTQLDFAIYGHGYLSTSAEDVLVNMSAFDEFHVDPHSELVTVGAGHAWSEVYRKLESEAPGYGIVGARTPCVGVAGTIVTGGFSWLSGERGCISDPINMLDAKVVKYDGSVVWASSEPELLWALRGGGGGFGVLASVVLRVFPYPQDIWAGPILVPREHLDQVADGIAAFLSEQPDPKITMFLYVLKKKLLESLGTVHSDMLVIHALDANGEAHGRESFRWALDIPGAIDQTSITTLAGVAKLQDKIRTVKGTMNQIFAPLLLEDMPRETIINAVKWVESLAEIDKSVADCTYLIFELLGSRDPAGTNASVAYPRPPRAKHLLLLGPGCPSDAGPDKEKLVRELAINAPSRVLGDDAELHFMPNGYEEYLDPAKIWGVHFDKLRELRRKYDPQGRFKAPIKHAV</sequence>
<proteinExistence type="inferred from homology"/>
<dbReference type="PANTHER" id="PTHR42973:SF54">
    <property type="entry name" value="FAD-BINDING PCMH-TYPE DOMAIN-CONTAINING PROTEIN"/>
    <property type="match status" value="1"/>
</dbReference>
<dbReference type="InterPro" id="IPR016166">
    <property type="entry name" value="FAD-bd_PCMH"/>
</dbReference>
<evidence type="ECO:0000256" key="2">
    <source>
        <dbReference type="ARBA" id="ARBA00022630"/>
    </source>
</evidence>
<reference evidence="6 7" key="1">
    <citation type="submission" date="2024-07" db="EMBL/GenBank/DDBJ databases">
        <title>Section-level genome sequencing and comparative genomics of Aspergillus sections Usti and Cavernicolus.</title>
        <authorList>
            <consortium name="Lawrence Berkeley National Laboratory"/>
            <person name="Nybo J.L."/>
            <person name="Vesth T.C."/>
            <person name="Theobald S."/>
            <person name="Frisvad J.C."/>
            <person name="Larsen T.O."/>
            <person name="Kjaerboelling I."/>
            <person name="Rothschild-Mancinelli K."/>
            <person name="Lyhne E.K."/>
            <person name="Kogle M.E."/>
            <person name="Barry K."/>
            <person name="Clum A."/>
            <person name="Na H."/>
            <person name="Ledsgaard L."/>
            <person name="Lin J."/>
            <person name="Lipzen A."/>
            <person name="Kuo A."/>
            <person name="Riley R."/>
            <person name="Mondo S."/>
            <person name="Labutti K."/>
            <person name="Haridas S."/>
            <person name="Pangalinan J."/>
            <person name="Salamov A.A."/>
            <person name="Simmons B.A."/>
            <person name="Magnuson J.K."/>
            <person name="Chen J."/>
            <person name="Drula E."/>
            <person name="Henrissat B."/>
            <person name="Wiebenga A."/>
            <person name="Lubbers R.J."/>
            <person name="Gomes A.C."/>
            <person name="Makela M.R."/>
            <person name="Stajich J."/>
            <person name="Grigoriev I.V."/>
            <person name="Mortensen U.H."/>
            <person name="De Vries R.P."/>
            <person name="Baker S.E."/>
            <person name="Andersen M.R."/>
        </authorList>
    </citation>
    <scope>NUCLEOTIDE SEQUENCE [LARGE SCALE GENOMIC DNA]</scope>
    <source>
        <strain evidence="6 7">CBS 123904</strain>
    </source>
</reference>
<dbReference type="SUPFAM" id="SSF56176">
    <property type="entry name" value="FAD-binding/transporter-associated domain-like"/>
    <property type="match status" value="1"/>
</dbReference>
<dbReference type="Proteomes" id="UP001610446">
    <property type="component" value="Unassembled WGS sequence"/>
</dbReference>
<dbReference type="Pfam" id="PF01565">
    <property type="entry name" value="FAD_binding_4"/>
    <property type="match status" value="1"/>
</dbReference>
<keyword evidence="2" id="KW-0285">Flavoprotein</keyword>
<dbReference type="InterPro" id="IPR006094">
    <property type="entry name" value="Oxid_FAD_bind_N"/>
</dbReference>
<dbReference type="InterPro" id="IPR016169">
    <property type="entry name" value="FAD-bd_PCMH_sub2"/>
</dbReference>
<dbReference type="InterPro" id="IPR036318">
    <property type="entry name" value="FAD-bd_PCMH-like_sf"/>
</dbReference>
<name>A0ABR4J3T2_9EURO</name>
<evidence type="ECO:0000259" key="5">
    <source>
        <dbReference type="PROSITE" id="PS51387"/>
    </source>
</evidence>
<keyword evidence="7" id="KW-1185">Reference proteome</keyword>